<comment type="subcellular location">
    <subcellularLocation>
        <location evidence="1">Secreted</location>
    </subcellularLocation>
</comment>
<dbReference type="InterPro" id="IPR022398">
    <property type="entry name" value="Peptidase_S8_His-AS"/>
</dbReference>
<dbReference type="Pfam" id="PF00082">
    <property type="entry name" value="Peptidase_S8"/>
    <property type="match status" value="1"/>
</dbReference>
<dbReference type="Gene3D" id="3.40.50.200">
    <property type="entry name" value="Peptidase S8/S53 domain"/>
    <property type="match status" value="1"/>
</dbReference>
<dbReference type="EMBL" id="VICE01000095">
    <property type="protein sequence ID" value="TQD43590.1"/>
    <property type="molecule type" value="Genomic_DNA"/>
</dbReference>
<evidence type="ECO:0000256" key="11">
    <source>
        <dbReference type="SAM" id="MobiDB-lite"/>
    </source>
</evidence>
<evidence type="ECO:0000256" key="12">
    <source>
        <dbReference type="SAM" id="SignalP"/>
    </source>
</evidence>
<dbReference type="AlphaFoldDB" id="A0A508A0M1"/>
<feature type="active site" description="Charge relay system" evidence="9">
    <location>
        <position position="179"/>
    </location>
</feature>
<dbReference type="InterPro" id="IPR034176">
    <property type="entry name" value="Peptidases_S8_13"/>
</dbReference>
<dbReference type="Pfam" id="PF01483">
    <property type="entry name" value="P_proprotein"/>
    <property type="match status" value="1"/>
</dbReference>
<evidence type="ECO:0000256" key="8">
    <source>
        <dbReference type="ARBA" id="ARBA00023145"/>
    </source>
</evidence>
<comment type="caution">
    <text evidence="14">The sequence shown here is derived from an EMBL/GenBank/DDBJ whole genome shotgun (WGS) entry which is preliminary data.</text>
</comment>
<evidence type="ECO:0000256" key="9">
    <source>
        <dbReference type="PROSITE-ProRule" id="PRU01240"/>
    </source>
</evidence>
<dbReference type="SUPFAM" id="SSF49785">
    <property type="entry name" value="Galactose-binding domain-like"/>
    <property type="match status" value="1"/>
</dbReference>
<evidence type="ECO:0000256" key="5">
    <source>
        <dbReference type="ARBA" id="ARBA00022729"/>
    </source>
</evidence>
<feature type="region of interest" description="Disordered" evidence="11">
    <location>
        <begin position="203"/>
        <end position="228"/>
    </location>
</feature>
<evidence type="ECO:0000256" key="2">
    <source>
        <dbReference type="ARBA" id="ARBA00011073"/>
    </source>
</evidence>
<feature type="chain" id="PRO_5021387336" evidence="12">
    <location>
        <begin position="33"/>
        <end position="701"/>
    </location>
</feature>
<dbReference type="InterPro" id="IPR002884">
    <property type="entry name" value="P_dom"/>
</dbReference>
<evidence type="ECO:0000256" key="3">
    <source>
        <dbReference type="ARBA" id="ARBA00022525"/>
    </source>
</evidence>
<dbReference type="InterPro" id="IPR000209">
    <property type="entry name" value="Peptidase_S8/S53_dom"/>
</dbReference>
<dbReference type="OrthoDB" id="9790784at2"/>
<evidence type="ECO:0000256" key="10">
    <source>
        <dbReference type="RuleBase" id="RU003355"/>
    </source>
</evidence>
<reference evidence="14 15" key="1">
    <citation type="submission" date="2019-06" db="EMBL/GenBank/DDBJ databases">
        <title>Lysobacter alkalisoli sp. nov. isolated from saline soil.</title>
        <authorList>
            <person name="Sun J.-Q."/>
            <person name="Xu L."/>
        </authorList>
    </citation>
    <scope>NUCLEOTIDE SEQUENCE [LARGE SCALE GENOMIC DNA]</scope>
    <source>
        <strain evidence="14 15">JCM 31130</strain>
    </source>
</reference>
<accession>A0A508A0M1</accession>
<keyword evidence="8" id="KW-0865">Zymogen</keyword>
<dbReference type="InterPro" id="IPR036852">
    <property type="entry name" value="Peptidase_S8/S53_dom_sf"/>
</dbReference>
<feature type="signal peptide" evidence="12">
    <location>
        <begin position="1"/>
        <end position="32"/>
    </location>
</feature>
<dbReference type="Proteomes" id="UP000318212">
    <property type="component" value="Unassembled WGS sequence"/>
</dbReference>
<organism evidence="14 15">
    <name type="scientific">Marilutibacter aestuarii</name>
    <dbReference type="NCBI Taxonomy" id="1706195"/>
    <lineage>
        <taxon>Bacteria</taxon>
        <taxon>Pseudomonadati</taxon>
        <taxon>Pseudomonadota</taxon>
        <taxon>Gammaproteobacteria</taxon>
        <taxon>Lysobacterales</taxon>
        <taxon>Lysobacteraceae</taxon>
        <taxon>Marilutibacter</taxon>
    </lineage>
</organism>
<dbReference type="InterPro" id="IPR008979">
    <property type="entry name" value="Galactose-bd-like_sf"/>
</dbReference>
<dbReference type="PROSITE" id="PS51892">
    <property type="entry name" value="SUBTILASE"/>
    <property type="match status" value="1"/>
</dbReference>
<keyword evidence="4 9" id="KW-0645">Protease</keyword>
<dbReference type="GO" id="GO:0005576">
    <property type="term" value="C:extracellular region"/>
    <property type="evidence" value="ECO:0007669"/>
    <property type="project" value="UniProtKB-SubCell"/>
</dbReference>
<keyword evidence="15" id="KW-1185">Reference proteome</keyword>
<dbReference type="InterPro" id="IPR015500">
    <property type="entry name" value="Peptidase_S8_subtilisin-rel"/>
</dbReference>
<dbReference type="GO" id="GO:0006508">
    <property type="term" value="P:proteolysis"/>
    <property type="evidence" value="ECO:0007669"/>
    <property type="project" value="UniProtKB-KW"/>
</dbReference>
<feature type="domain" description="P/Homo B" evidence="13">
    <location>
        <begin position="587"/>
        <end position="701"/>
    </location>
</feature>
<name>A0A508A0M1_9GAMM</name>
<dbReference type="Pfam" id="PF04151">
    <property type="entry name" value="PPC"/>
    <property type="match status" value="1"/>
</dbReference>
<dbReference type="InterPro" id="IPR050131">
    <property type="entry name" value="Peptidase_S8_subtilisin-like"/>
</dbReference>
<evidence type="ECO:0000256" key="1">
    <source>
        <dbReference type="ARBA" id="ARBA00004613"/>
    </source>
</evidence>
<evidence type="ECO:0000313" key="15">
    <source>
        <dbReference type="Proteomes" id="UP000318212"/>
    </source>
</evidence>
<dbReference type="FunFam" id="3.40.50.200:FF:000022">
    <property type="entry name" value="Extracellular protease"/>
    <property type="match status" value="1"/>
</dbReference>
<dbReference type="PANTHER" id="PTHR43806:SF11">
    <property type="entry name" value="CEREVISIN-RELATED"/>
    <property type="match status" value="1"/>
</dbReference>
<dbReference type="GO" id="GO:0004252">
    <property type="term" value="F:serine-type endopeptidase activity"/>
    <property type="evidence" value="ECO:0007669"/>
    <property type="project" value="UniProtKB-UniRule"/>
</dbReference>
<dbReference type="InterPro" id="IPR023828">
    <property type="entry name" value="Peptidase_S8_Ser-AS"/>
</dbReference>
<dbReference type="PROSITE" id="PS51829">
    <property type="entry name" value="P_HOMO_B"/>
    <property type="match status" value="1"/>
</dbReference>
<keyword evidence="7 9" id="KW-0720">Serine protease</keyword>
<evidence type="ECO:0000256" key="6">
    <source>
        <dbReference type="ARBA" id="ARBA00022801"/>
    </source>
</evidence>
<proteinExistence type="inferred from homology"/>
<dbReference type="SUPFAM" id="SSF52743">
    <property type="entry name" value="Subtilisin-like"/>
    <property type="match status" value="1"/>
</dbReference>
<dbReference type="PROSITE" id="PS00136">
    <property type="entry name" value="SUBTILASE_ASP"/>
    <property type="match status" value="1"/>
</dbReference>
<evidence type="ECO:0000256" key="4">
    <source>
        <dbReference type="ARBA" id="ARBA00022670"/>
    </source>
</evidence>
<comment type="similarity">
    <text evidence="2 9 10">Belongs to the peptidase S8 family.</text>
</comment>
<dbReference type="InterPro" id="IPR023827">
    <property type="entry name" value="Peptidase_S8_Asp-AS"/>
</dbReference>
<dbReference type="PANTHER" id="PTHR43806">
    <property type="entry name" value="PEPTIDASE S8"/>
    <property type="match status" value="1"/>
</dbReference>
<dbReference type="FunFam" id="2.60.120.260:FF:000149">
    <property type="entry name" value="Leupeptin-inactivating enzyme 1"/>
    <property type="match status" value="1"/>
</dbReference>
<sequence length="701" mass="71782">MQTRSNRGMRTHALAAATAAVITTLLAAPVFAAGDGMVNLSSLQSGETHDRFIIKYKEGSAQRASATAMGRSLDRAAAATLHGRALGLTRLRHMATGADVLRTQKRLSRQDAADLMQRLAADPDVEYVEVDQLMYPTATPNDTYYASYQWHYFEAAGGIKADQAWELSDGDGVVVAVIDTGITSHSDLNANVLPGYDFISDTGISGDGNGRDSDPSDPGDYEGGNSSSWHGTHVAGTIAAVTNNNQGVAGVAHGARIVPVRVLGTGGGYLSDIADGIVWASGGSVSGVPANANPAEVINMSLGGAGACSATYQNAINGAVSRGTTVVVAAGNDNANVSNYNPGNCSNVVSVASTTRTGARSSFSNYGAMIDVAAPGSDIASTVNAGSTTPTTESYALMSGTSMAAPHVAGVVALMQSAAGGSLSPAQVETLLKDTLRPFPASTDRDIGDGIVDALAAVQAAAGGTPDPDPDPDPTPGNELQNGVARTGLGASTGNDLTFTLQVPTGASNLNFALSGGSGDADLYVKRGSAPTDSSYDCRPYKSGNAETCSFASPQAGTYHVRVKAYSTFSGASLVASYSAGSGGGGNTPQTYSNTADYTINDNATVESPISVSGRSGNAPSSTRVDVDIRHTYKGDLKVDVVAPDGSVYNIHNRSGGSADNVIGYVNLNLSSEAINGTWKLRVNDNYTNDTGYINSWSITF</sequence>
<keyword evidence="3" id="KW-0964">Secreted</keyword>
<feature type="region of interest" description="Disordered" evidence="11">
    <location>
        <begin position="460"/>
        <end position="491"/>
    </location>
</feature>
<evidence type="ECO:0000259" key="13">
    <source>
        <dbReference type="PROSITE" id="PS51829"/>
    </source>
</evidence>
<feature type="active site" description="Charge relay system" evidence="9">
    <location>
        <position position="402"/>
    </location>
</feature>
<dbReference type="PROSITE" id="PS00137">
    <property type="entry name" value="SUBTILASE_HIS"/>
    <property type="match status" value="1"/>
</dbReference>
<dbReference type="PRINTS" id="PR00723">
    <property type="entry name" value="SUBTILISIN"/>
</dbReference>
<evidence type="ECO:0000313" key="14">
    <source>
        <dbReference type="EMBL" id="TQD43590.1"/>
    </source>
</evidence>
<dbReference type="InterPro" id="IPR007280">
    <property type="entry name" value="Peptidase_C_arc/bac"/>
</dbReference>
<keyword evidence="6 9" id="KW-0378">Hydrolase</keyword>
<protein>
    <submittedName>
        <fullName evidence="14">S8 family serine peptidase</fullName>
    </submittedName>
</protein>
<dbReference type="FunFam" id="2.60.120.380:FF:000013">
    <property type="entry name" value="Alkaline serine protease"/>
    <property type="match status" value="1"/>
</dbReference>
<dbReference type="Gene3D" id="2.60.120.260">
    <property type="entry name" value="Galactose-binding domain-like"/>
    <property type="match status" value="1"/>
</dbReference>
<dbReference type="CDD" id="cd07496">
    <property type="entry name" value="Peptidases_S8_13"/>
    <property type="match status" value="1"/>
</dbReference>
<keyword evidence="5 12" id="KW-0732">Signal</keyword>
<dbReference type="Gene3D" id="2.60.120.380">
    <property type="match status" value="1"/>
</dbReference>
<feature type="active site" description="Charge relay system" evidence="9">
    <location>
        <position position="230"/>
    </location>
</feature>
<gene>
    <name evidence="14" type="ORF">FKV25_10180</name>
</gene>
<dbReference type="PROSITE" id="PS00138">
    <property type="entry name" value="SUBTILASE_SER"/>
    <property type="match status" value="1"/>
</dbReference>
<evidence type="ECO:0000256" key="7">
    <source>
        <dbReference type="ARBA" id="ARBA00022825"/>
    </source>
</evidence>